<feature type="transmembrane region" description="Helical" evidence="7">
    <location>
        <begin position="358"/>
        <end position="377"/>
    </location>
</feature>
<feature type="transmembrane region" description="Helical" evidence="7">
    <location>
        <begin position="13"/>
        <end position="35"/>
    </location>
</feature>
<comment type="caution">
    <text evidence="9">The sequence shown here is derived from an EMBL/GenBank/DDBJ whole genome shotgun (WGS) entry which is preliminary data.</text>
</comment>
<organism evidence="9 10">
    <name type="scientific">Roseicyclus persicicus</name>
    <dbReference type="NCBI Taxonomy" id="2650661"/>
    <lineage>
        <taxon>Bacteria</taxon>
        <taxon>Pseudomonadati</taxon>
        <taxon>Pseudomonadota</taxon>
        <taxon>Alphaproteobacteria</taxon>
        <taxon>Rhodobacterales</taxon>
        <taxon>Roseobacteraceae</taxon>
        <taxon>Roseicyclus</taxon>
    </lineage>
</organism>
<sequence length="391" mass="42336">MDNIAGKKSGLTWAVHISVAALVLLWIFPTLGLLVSSFRTTDQIRSSGWWAALFPAVQNEVFRTADPGEFRVERDGVFVVEGNLYVVAGRADTDGDVAAVVQAWGTSSRAIGAYAPGETADLGDGETMTVEANGDYVWTGSDDQLSGRGQRVFVTAESPPEFTFDNYQTVLFDPGNREGMAKAFFNTLTVTIPATIIPILIAAFAAYALAWMEFPGRALLVAGVVALLVVPLQLALIPLLTLHNDIGIGKGYLGVWLAHTGFGLPLAIYLLRNYMVGLPREIIECAKVDGATDFQIFVKIILPLSFPALASFAIFQFLWTWNDLLVAMVFLIDSSGETTVMTRQIVELLGTRGGDWEILATSAFVSIAVPLVVFFAMQRYLVRGLLAGSVK</sequence>
<dbReference type="Pfam" id="PF00528">
    <property type="entry name" value="BPD_transp_1"/>
    <property type="match status" value="1"/>
</dbReference>
<feature type="transmembrane region" description="Helical" evidence="7">
    <location>
        <begin position="296"/>
        <end position="318"/>
    </location>
</feature>
<keyword evidence="10" id="KW-1185">Reference proteome</keyword>
<dbReference type="InterPro" id="IPR000515">
    <property type="entry name" value="MetI-like"/>
</dbReference>
<dbReference type="AlphaFoldDB" id="A0A7X6H2I5"/>
<dbReference type="GO" id="GO:0055085">
    <property type="term" value="P:transmembrane transport"/>
    <property type="evidence" value="ECO:0007669"/>
    <property type="project" value="InterPro"/>
</dbReference>
<dbReference type="PANTHER" id="PTHR43744:SF4">
    <property type="entry name" value="OSMOPROTECTIVE COMPOUNDS UPTAKE PERMEASE PROTEIN GGTD"/>
    <property type="match status" value="1"/>
</dbReference>
<dbReference type="PANTHER" id="PTHR43744">
    <property type="entry name" value="ABC TRANSPORTER PERMEASE PROTEIN MG189-RELATED-RELATED"/>
    <property type="match status" value="1"/>
</dbReference>
<feature type="transmembrane region" description="Helical" evidence="7">
    <location>
        <begin position="218"/>
        <end position="240"/>
    </location>
</feature>
<keyword evidence="3" id="KW-1003">Cell membrane</keyword>
<name>A0A7X6H2I5_9RHOB</name>
<evidence type="ECO:0000256" key="6">
    <source>
        <dbReference type="ARBA" id="ARBA00023136"/>
    </source>
</evidence>
<dbReference type="InterPro" id="IPR035906">
    <property type="entry name" value="MetI-like_sf"/>
</dbReference>
<dbReference type="EMBL" id="JAAZQQ010000006">
    <property type="protein sequence ID" value="NKX46174.1"/>
    <property type="molecule type" value="Genomic_DNA"/>
</dbReference>
<dbReference type="PROSITE" id="PS50928">
    <property type="entry name" value="ABC_TM1"/>
    <property type="match status" value="1"/>
</dbReference>
<evidence type="ECO:0000256" key="3">
    <source>
        <dbReference type="ARBA" id="ARBA00022475"/>
    </source>
</evidence>
<evidence type="ECO:0000259" key="8">
    <source>
        <dbReference type="PROSITE" id="PS50928"/>
    </source>
</evidence>
<evidence type="ECO:0000256" key="2">
    <source>
        <dbReference type="ARBA" id="ARBA00022448"/>
    </source>
</evidence>
<feature type="transmembrane region" description="Helical" evidence="7">
    <location>
        <begin position="184"/>
        <end position="212"/>
    </location>
</feature>
<keyword evidence="2 7" id="KW-0813">Transport</keyword>
<evidence type="ECO:0000256" key="1">
    <source>
        <dbReference type="ARBA" id="ARBA00004651"/>
    </source>
</evidence>
<reference evidence="9 10" key="1">
    <citation type="submission" date="2020-04" db="EMBL/GenBank/DDBJ databases">
        <authorList>
            <person name="Yoon J."/>
        </authorList>
    </citation>
    <scope>NUCLEOTIDE SEQUENCE [LARGE SCALE GENOMIC DNA]</scope>
    <source>
        <strain evidence="9 10">KMU-115</strain>
    </source>
</reference>
<dbReference type="CDD" id="cd06261">
    <property type="entry name" value="TM_PBP2"/>
    <property type="match status" value="1"/>
</dbReference>
<feature type="domain" description="ABC transmembrane type-1" evidence="8">
    <location>
        <begin position="184"/>
        <end position="377"/>
    </location>
</feature>
<evidence type="ECO:0000313" key="10">
    <source>
        <dbReference type="Proteomes" id="UP000526408"/>
    </source>
</evidence>
<keyword evidence="4 7" id="KW-0812">Transmembrane</keyword>
<evidence type="ECO:0000256" key="4">
    <source>
        <dbReference type="ARBA" id="ARBA00022692"/>
    </source>
</evidence>
<comment type="subcellular location">
    <subcellularLocation>
        <location evidence="1 7">Cell membrane</location>
        <topology evidence="1 7">Multi-pass membrane protein</topology>
    </subcellularLocation>
</comment>
<keyword evidence="5 7" id="KW-1133">Transmembrane helix</keyword>
<evidence type="ECO:0000313" key="9">
    <source>
        <dbReference type="EMBL" id="NKX46174.1"/>
    </source>
</evidence>
<dbReference type="Proteomes" id="UP000526408">
    <property type="component" value="Unassembled WGS sequence"/>
</dbReference>
<dbReference type="SUPFAM" id="SSF161098">
    <property type="entry name" value="MetI-like"/>
    <property type="match status" value="1"/>
</dbReference>
<evidence type="ECO:0000256" key="5">
    <source>
        <dbReference type="ARBA" id="ARBA00022989"/>
    </source>
</evidence>
<dbReference type="GO" id="GO:0005886">
    <property type="term" value="C:plasma membrane"/>
    <property type="evidence" value="ECO:0007669"/>
    <property type="project" value="UniProtKB-SubCell"/>
</dbReference>
<dbReference type="RefSeq" id="WP_168624558.1">
    <property type="nucleotide sequence ID" value="NZ_JAAZQQ010000006.1"/>
</dbReference>
<feature type="transmembrane region" description="Helical" evidence="7">
    <location>
        <begin position="252"/>
        <end position="271"/>
    </location>
</feature>
<protein>
    <submittedName>
        <fullName evidence="9">Carbohydrate ABC transporter permease</fullName>
    </submittedName>
</protein>
<comment type="similarity">
    <text evidence="7">Belongs to the binding-protein-dependent transport system permease family.</text>
</comment>
<accession>A0A7X6H2I5</accession>
<proteinExistence type="inferred from homology"/>
<dbReference type="Gene3D" id="1.10.3720.10">
    <property type="entry name" value="MetI-like"/>
    <property type="match status" value="1"/>
</dbReference>
<gene>
    <name evidence="9" type="ORF">HCU73_16390</name>
</gene>
<evidence type="ECO:0000256" key="7">
    <source>
        <dbReference type="RuleBase" id="RU363032"/>
    </source>
</evidence>
<keyword evidence="6 7" id="KW-0472">Membrane</keyword>